<name>A0A8J4M629_9PROT</name>
<evidence type="ECO:0000256" key="1">
    <source>
        <dbReference type="SAM" id="Phobius"/>
    </source>
</evidence>
<reference evidence="3" key="1">
    <citation type="journal article" date="2020" name="mSystems">
        <title>Genome- and Community-Level Interaction Insights into Carbon Utilization and Element Cycling Functions of Hydrothermarchaeota in Hydrothermal Sediment.</title>
        <authorList>
            <person name="Zhou Z."/>
            <person name="Liu Y."/>
            <person name="Xu W."/>
            <person name="Pan J."/>
            <person name="Luo Z.H."/>
            <person name="Li M."/>
        </authorList>
    </citation>
    <scope>NUCLEOTIDE SEQUENCE</scope>
    <source>
        <strain evidence="3">SpSt-997</strain>
    </source>
</reference>
<dbReference type="GO" id="GO:0016020">
    <property type="term" value="C:membrane"/>
    <property type="evidence" value="ECO:0007669"/>
    <property type="project" value="TreeGrafter"/>
</dbReference>
<dbReference type="PANTHER" id="PTHR19353">
    <property type="entry name" value="FATTY ACID DESATURASE 2"/>
    <property type="match status" value="1"/>
</dbReference>
<dbReference type="InterPro" id="IPR012171">
    <property type="entry name" value="Fatty_acid_desaturase"/>
</dbReference>
<evidence type="ECO:0000259" key="2">
    <source>
        <dbReference type="Pfam" id="PF00487"/>
    </source>
</evidence>
<keyword evidence="1" id="KW-0472">Membrane</keyword>
<keyword evidence="1" id="KW-0812">Transmembrane</keyword>
<dbReference type="CDD" id="cd03507">
    <property type="entry name" value="Delta12-FADS-like"/>
    <property type="match status" value="1"/>
</dbReference>
<feature type="transmembrane region" description="Helical" evidence="1">
    <location>
        <begin position="149"/>
        <end position="171"/>
    </location>
</feature>
<dbReference type="GO" id="GO:0016717">
    <property type="term" value="F:oxidoreductase activity, acting on paired donors, with oxidation of a pair of donors resulting in the reduction of molecular oxygen to two molecules of water"/>
    <property type="evidence" value="ECO:0007669"/>
    <property type="project" value="TreeGrafter"/>
</dbReference>
<dbReference type="InterPro" id="IPR005804">
    <property type="entry name" value="FA_desaturase_dom"/>
</dbReference>
<keyword evidence="1" id="KW-1133">Transmembrane helix</keyword>
<dbReference type="AlphaFoldDB" id="A0A8J4M629"/>
<dbReference type="PANTHER" id="PTHR19353:SF73">
    <property type="entry name" value="FATTY ACID DESATURASE"/>
    <property type="match status" value="1"/>
</dbReference>
<feature type="domain" description="Fatty acid desaturase" evidence="2">
    <location>
        <begin position="53"/>
        <end position="297"/>
    </location>
</feature>
<gene>
    <name evidence="3" type="ORF">ENY07_09180</name>
</gene>
<dbReference type="Pfam" id="PF00487">
    <property type="entry name" value="FA_desaturase"/>
    <property type="match status" value="1"/>
</dbReference>
<feature type="transmembrane region" description="Helical" evidence="1">
    <location>
        <begin position="50"/>
        <end position="71"/>
    </location>
</feature>
<organism evidence="3">
    <name type="scientific">Acidicaldus sp</name>
    <dbReference type="NCBI Taxonomy" id="1872105"/>
    <lineage>
        <taxon>Bacteria</taxon>
        <taxon>Pseudomonadati</taxon>
        <taxon>Pseudomonadota</taxon>
        <taxon>Alphaproteobacteria</taxon>
        <taxon>Acetobacterales</taxon>
        <taxon>Acetobacteraceae</taxon>
        <taxon>Acidicaldus</taxon>
    </lineage>
</organism>
<feature type="transmembrane region" description="Helical" evidence="1">
    <location>
        <begin position="27"/>
        <end position="44"/>
    </location>
</feature>
<comment type="caution">
    <text evidence="3">The sequence shown here is derived from an EMBL/GenBank/DDBJ whole genome shotgun (WGS) entry which is preliminary data.</text>
</comment>
<protein>
    <submittedName>
        <fullName evidence="3">Fatty acid desaturase</fullName>
    </submittedName>
</protein>
<feature type="transmembrane region" description="Helical" evidence="1">
    <location>
        <begin position="210"/>
        <end position="229"/>
    </location>
</feature>
<feature type="transmembrane region" description="Helical" evidence="1">
    <location>
        <begin position="183"/>
        <end position="203"/>
    </location>
</feature>
<dbReference type="GO" id="GO:0006629">
    <property type="term" value="P:lipid metabolic process"/>
    <property type="evidence" value="ECO:0007669"/>
    <property type="project" value="InterPro"/>
</dbReference>
<sequence>MAVPLEDAGNLAQQLGRYGRAQGARSALEILLTVLPFGALWAVMWVALGVNYWLCLLLAIPTAGFLVRLFMIQHDCGHGAFFQRRATNDWVGRIIGVLTLTPYGFWRRTHAVHHAAVGNLEHRGIGDIDTLTVSEYLARSRAGRLAYRIYRHPIVMFGIIPPYLFLLHYRFPAGLMRAGRQPWLSTMGTNAAIAAVVAMMAWLVGLRPFLLLDAPVVLLAAMLGMWFFYVQHPFEHTEWAHDKAWNFHAVALHGSSYYELPRILAWFSGNIGVHHVHHLCSRIPFYRLPRVLNDHPELASVGRLTLIQSLRCASLALWDEGQKRLISFRELRLRVSEPTLA</sequence>
<proteinExistence type="predicted"/>
<dbReference type="EMBL" id="DTQM01000179">
    <property type="protein sequence ID" value="HGC43372.1"/>
    <property type="molecule type" value="Genomic_DNA"/>
</dbReference>
<evidence type="ECO:0000313" key="3">
    <source>
        <dbReference type="EMBL" id="HGC43372.1"/>
    </source>
</evidence>
<accession>A0A8J4M629</accession>